<keyword evidence="1" id="KW-0175">Coiled coil</keyword>
<reference evidence="3" key="1">
    <citation type="submission" date="2021-06" db="EMBL/GenBank/DDBJ databases">
        <authorList>
            <person name="Hodson N. C."/>
            <person name="Mongue J. A."/>
            <person name="Jaron S. K."/>
        </authorList>
    </citation>
    <scope>NUCLEOTIDE SEQUENCE</scope>
</reference>
<gene>
    <name evidence="3" type="ORF">AFUS01_LOCUS11803</name>
</gene>
<evidence type="ECO:0000256" key="1">
    <source>
        <dbReference type="SAM" id="Coils"/>
    </source>
</evidence>
<organism evidence="3 4">
    <name type="scientific">Allacma fusca</name>
    <dbReference type="NCBI Taxonomy" id="39272"/>
    <lineage>
        <taxon>Eukaryota</taxon>
        <taxon>Metazoa</taxon>
        <taxon>Ecdysozoa</taxon>
        <taxon>Arthropoda</taxon>
        <taxon>Hexapoda</taxon>
        <taxon>Collembola</taxon>
        <taxon>Symphypleona</taxon>
        <taxon>Sminthuridae</taxon>
        <taxon>Allacma</taxon>
    </lineage>
</organism>
<feature type="transmembrane region" description="Helical" evidence="2">
    <location>
        <begin position="132"/>
        <end position="152"/>
    </location>
</feature>
<dbReference type="Proteomes" id="UP000708208">
    <property type="component" value="Unassembled WGS sequence"/>
</dbReference>
<evidence type="ECO:0000313" key="3">
    <source>
        <dbReference type="EMBL" id="CAG7722682.1"/>
    </source>
</evidence>
<evidence type="ECO:0000256" key="2">
    <source>
        <dbReference type="SAM" id="Phobius"/>
    </source>
</evidence>
<feature type="non-terminal residue" evidence="3">
    <location>
        <position position="1"/>
    </location>
</feature>
<comment type="caution">
    <text evidence="3">The sequence shown here is derived from an EMBL/GenBank/DDBJ whole genome shotgun (WGS) entry which is preliminary data.</text>
</comment>
<proteinExistence type="predicted"/>
<keyword evidence="2" id="KW-0812">Transmembrane</keyword>
<evidence type="ECO:0000313" key="4">
    <source>
        <dbReference type="Proteomes" id="UP000708208"/>
    </source>
</evidence>
<dbReference type="AlphaFoldDB" id="A0A8J2JNS3"/>
<accession>A0A8J2JNS3</accession>
<protein>
    <submittedName>
        <fullName evidence="3">Uncharacterized protein</fullName>
    </submittedName>
</protein>
<sequence length="274" mass="30685">AEQLADGLTKPLLKGKLEENRTRLGINSQHNIQQGQDDNQQRRHQMRVISPSVILGLLAFFLLSASATSQSPPVLWRKSPCTLIDGMFQPGIAEQAANKCEQLRKSEEGVIKELAKMCPKQSLRRKRFFDPISIFLFISIFATIAGIAAIDVGGTALSEVRTLASHTTEQDRMLNDLDAKVFHNHQAIQNLTKRFNEAIDELQAHQQDYAEFKGKYVNSTYTLAYITSHLWLGKSIIQQAARKWKAGNVDPALLEYFNASHLLPCGDRCPLDLA</sequence>
<feature type="coiled-coil region" evidence="1">
    <location>
        <begin position="188"/>
        <end position="215"/>
    </location>
</feature>
<keyword evidence="2" id="KW-1133">Transmembrane helix</keyword>
<keyword evidence="4" id="KW-1185">Reference proteome</keyword>
<feature type="non-terminal residue" evidence="3">
    <location>
        <position position="274"/>
    </location>
</feature>
<name>A0A8J2JNS3_9HEXA</name>
<feature type="transmembrane region" description="Helical" evidence="2">
    <location>
        <begin position="48"/>
        <end position="67"/>
    </location>
</feature>
<dbReference type="EMBL" id="CAJVCH010091532">
    <property type="protein sequence ID" value="CAG7722682.1"/>
    <property type="molecule type" value="Genomic_DNA"/>
</dbReference>
<keyword evidence="2" id="KW-0472">Membrane</keyword>